<accession>A0A1G1W9N2</accession>
<keyword evidence="1" id="KW-0812">Transmembrane</keyword>
<keyword evidence="1" id="KW-0472">Membrane</keyword>
<feature type="transmembrane region" description="Helical" evidence="1">
    <location>
        <begin position="161"/>
        <end position="179"/>
    </location>
</feature>
<protein>
    <recommendedName>
        <fullName evidence="4">Small-conductance mechanosensitive ion channel</fullName>
    </recommendedName>
</protein>
<comment type="caution">
    <text evidence="2">The sequence shown here is derived from an EMBL/GenBank/DDBJ whole genome shotgun (WGS) entry which is preliminary data.</text>
</comment>
<evidence type="ECO:0000313" key="3">
    <source>
        <dbReference type="Proteomes" id="UP000176631"/>
    </source>
</evidence>
<feature type="transmembrane region" description="Helical" evidence="1">
    <location>
        <begin position="112"/>
        <end position="140"/>
    </location>
</feature>
<dbReference type="Proteomes" id="UP000176631">
    <property type="component" value="Unassembled WGS sequence"/>
</dbReference>
<feature type="transmembrane region" description="Helical" evidence="1">
    <location>
        <begin position="20"/>
        <end position="45"/>
    </location>
</feature>
<organism evidence="2 3">
    <name type="scientific">Candidatus Woykebacteria bacterium RBG_13_40_15</name>
    <dbReference type="NCBI Taxonomy" id="1802593"/>
    <lineage>
        <taxon>Bacteria</taxon>
        <taxon>Candidatus Woykeibacteriota</taxon>
    </lineage>
</organism>
<feature type="transmembrane region" description="Helical" evidence="1">
    <location>
        <begin position="87"/>
        <end position="106"/>
    </location>
</feature>
<sequence length="222" mass="24124">MTFQDYINLSQDSIRAFFNNFLPVFTNILAAVIAIIIGLILGWILKRIVQEVSKVVGLERVLSSVPAYSGVVKADDELELTNMLGEVVRWIAIIVFLIPAFTSLQIEGAATAFSLVFGYISKVLLASLLLLFGFVVAWFVRRIVMAVGTIVGNNPANLIANVTYFATVIFAALQAALVLGVTIDIIRLVIIALLAAGFLAFGLAGRETASDWLKKFASRVNK</sequence>
<reference evidence="2 3" key="1">
    <citation type="journal article" date="2016" name="Nat. Commun.">
        <title>Thousands of microbial genomes shed light on interconnected biogeochemical processes in an aquifer system.</title>
        <authorList>
            <person name="Anantharaman K."/>
            <person name="Brown C.T."/>
            <person name="Hug L.A."/>
            <person name="Sharon I."/>
            <person name="Castelle C.J."/>
            <person name="Probst A.J."/>
            <person name="Thomas B.C."/>
            <person name="Singh A."/>
            <person name="Wilkins M.J."/>
            <person name="Karaoz U."/>
            <person name="Brodie E.L."/>
            <person name="Williams K.H."/>
            <person name="Hubbard S.S."/>
            <person name="Banfield J.F."/>
        </authorList>
    </citation>
    <scope>NUCLEOTIDE SEQUENCE [LARGE SCALE GENOMIC DNA]</scope>
</reference>
<dbReference type="AlphaFoldDB" id="A0A1G1W9N2"/>
<feature type="transmembrane region" description="Helical" evidence="1">
    <location>
        <begin position="185"/>
        <end position="205"/>
    </location>
</feature>
<gene>
    <name evidence="2" type="ORF">A2172_00560</name>
</gene>
<dbReference type="STRING" id="1802593.A2172_00560"/>
<dbReference type="EMBL" id="MHCP01000014">
    <property type="protein sequence ID" value="OGY24341.1"/>
    <property type="molecule type" value="Genomic_DNA"/>
</dbReference>
<keyword evidence="1" id="KW-1133">Transmembrane helix</keyword>
<proteinExistence type="predicted"/>
<evidence type="ECO:0000256" key="1">
    <source>
        <dbReference type="SAM" id="Phobius"/>
    </source>
</evidence>
<evidence type="ECO:0008006" key="4">
    <source>
        <dbReference type="Google" id="ProtNLM"/>
    </source>
</evidence>
<evidence type="ECO:0000313" key="2">
    <source>
        <dbReference type="EMBL" id="OGY24341.1"/>
    </source>
</evidence>
<name>A0A1G1W9N2_9BACT</name>